<name>A0A4Z2HGJ6_9TELE</name>
<comment type="caution">
    <text evidence="2">The sequence shown here is derived from an EMBL/GenBank/DDBJ whole genome shotgun (WGS) entry which is preliminary data.</text>
</comment>
<accession>A0A4Z2HGJ6</accession>
<dbReference type="Proteomes" id="UP000314294">
    <property type="component" value="Unassembled WGS sequence"/>
</dbReference>
<keyword evidence="3" id="KW-1185">Reference proteome</keyword>
<keyword evidence="1" id="KW-0732">Signal</keyword>
<evidence type="ECO:0000256" key="1">
    <source>
        <dbReference type="SAM" id="SignalP"/>
    </source>
</evidence>
<protein>
    <recommendedName>
        <fullName evidence="4">Secreted protein</fullName>
    </recommendedName>
</protein>
<evidence type="ECO:0000313" key="2">
    <source>
        <dbReference type="EMBL" id="TNN64998.1"/>
    </source>
</evidence>
<feature type="chain" id="PRO_5021230205" description="Secreted protein" evidence="1">
    <location>
        <begin position="26"/>
        <end position="81"/>
    </location>
</feature>
<feature type="signal peptide" evidence="1">
    <location>
        <begin position="1"/>
        <end position="25"/>
    </location>
</feature>
<dbReference type="AlphaFoldDB" id="A0A4Z2HGJ6"/>
<gene>
    <name evidence="2" type="ORF">EYF80_024737</name>
</gene>
<dbReference type="EMBL" id="SRLO01000242">
    <property type="protein sequence ID" value="TNN64998.1"/>
    <property type="molecule type" value="Genomic_DNA"/>
</dbReference>
<organism evidence="2 3">
    <name type="scientific">Liparis tanakae</name>
    <name type="common">Tanaka's snailfish</name>
    <dbReference type="NCBI Taxonomy" id="230148"/>
    <lineage>
        <taxon>Eukaryota</taxon>
        <taxon>Metazoa</taxon>
        <taxon>Chordata</taxon>
        <taxon>Craniata</taxon>
        <taxon>Vertebrata</taxon>
        <taxon>Euteleostomi</taxon>
        <taxon>Actinopterygii</taxon>
        <taxon>Neopterygii</taxon>
        <taxon>Teleostei</taxon>
        <taxon>Neoteleostei</taxon>
        <taxon>Acanthomorphata</taxon>
        <taxon>Eupercaria</taxon>
        <taxon>Perciformes</taxon>
        <taxon>Cottioidei</taxon>
        <taxon>Cottales</taxon>
        <taxon>Liparidae</taxon>
        <taxon>Liparis</taxon>
    </lineage>
</organism>
<proteinExistence type="predicted"/>
<reference evidence="2 3" key="1">
    <citation type="submission" date="2019-03" db="EMBL/GenBank/DDBJ databases">
        <title>First draft genome of Liparis tanakae, snailfish: a comprehensive survey of snailfish specific genes.</title>
        <authorList>
            <person name="Kim W."/>
            <person name="Song I."/>
            <person name="Jeong J.-H."/>
            <person name="Kim D."/>
            <person name="Kim S."/>
            <person name="Ryu S."/>
            <person name="Song J.Y."/>
            <person name="Lee S.K."/>
        </authorList>
    </citation>
    <scope>NUCLEOTIDE SEQUENCE [LARGE SCALE GENOMIC DNA]</scope>
    <source>
        <tissue evidence="2">Muscle</tissue>
    </source>
</reference>
<sequence length="81" mass="9244">MVERWRRCCRLLITAGALAVTETLAQREAQRDVTARLWSLVRVAVREATPGCTAVLPQTRSDRACMHERRPTQGQKSTRHE</sequence>
<evidence type="ECO:0000313" key="3">
    <source>
        <dbReference type="Proteomes" id="UP000314294"/>
    </source>
</evidence>
<evidence type="ECO:0008006" key="4">
    <source>
        <dbReference type="Google" id="ProtNLM"/>
    </source>
</evidence>